<reference evidence="3 4" key="1">
    <citation type="journal article" date="2018" name="Nat. Ecol. Evol.">
        <title>Pezizomycetes genomes reveal the molecular basis of ectomycorrhizal truffle lifestyle.</title>
        <authorList>
            <person name="Murat C."/>
            <person name="Payen T."/>
            <person name="Noel B."/>
            <person name="Kuo A."/>
            <person name="Morin E."/>
            <person name="Chen J."/>
            <person name="Kohler A."/>
            <person name="Krizsan K."/>
            <person name="Balestrini R."/>
            <person name="Da Silva C."/>
            <person name="Montanini B."/>
            <person name="Hainaut M."/>
            <person name="Levati E."/>
            <person name="Barry K.W."/>
            <person name="Belfiori B."/>
            <person name="Cichocki N."/>
            <person name="Clum A."/>
            <person name="Dockter R.B."/>
            <person name="Fauchery L."/>
            <person name="Guy J."/>
            <person name="Iotti M."/>
            <person name="Le Tacon F."/>
            <person name="Lindquist E.A."/>
            <person name="Lipzen A."/>
            <person name="Malagnac F."/>
            <person name="Mello A."/>
            <person name="Molinier V."/>
            <person name="Miyauchi S."/>
            <person name="Poulain J."/>
            <person name="Riccioni C."/>
            <person name="Rubini A."/>
            <person name="Sitrit Y."/>
            <person name="Splivallo R."/>
            <person name="Traeger S."/>
            <person name="Wang M."/>
            <person name="Zifcakova L."/>
            <person name="Wipf D."/>
            <person name="Zambonelli A."/>
            <person name="Paolocci F."/>
            <person name="Nowrousian M."/>
            <person name="Ottonello S."/>
            <person name="Baldrian P."/>
            <person name="Spatafora J.W."/>
            <person name="Henrissat B."/>
            <person name="Nagy L.G."/>
            <person name="Aury J.M."/>
            <person name="Wincker P."/>
            <person name="Grigoriev I.V."/>
            <person name="Bonfante P."/>
            <person name="Martin F.M."/>
        </authorList>
    </citation>
    <scope>NUCLEOTIDE SEQUENCE [LARGE SCALE GENOMIC DNA]</scope>
    <source>
        <strain evidence="3 4">120613-1</strain>
    </source>
</reference>
<feature type="region of interest" description="Disordered" evidence="1">
    <location>
        <begin position="152"/>
        <end position="319"/>
    </location>
</feature>
<dbReference type="EMBL" id="ML120389">
    <property type="protein sequence ID" value="RPA99234.1"/>
    <property type="molecule type" value="Genomic_DNA"/>
</dbReference>
<keyword evidence="4" id="KW-1185">Reference proteome</keyword>
<feature type="compositionally biased region" description="Basic and acidic residues" evidence="1">
    <location>
        <begin position="196"/>
        <end position="206"/>
    </location>
</feature>
<dbReference type="GO" id="GO:0005634">
    <property type="term" value="C:nucleus"/>
    <property type="evidence" value="ECO:0007669"/>
    <property type="project" value="TreeGrafter"/>
</dbReference>
<dbReference type="InterPro" id="IPR036910">
    <property type="entry name" value="HMG_box_dom_sf"/>
</dbReference>
<dbReference type="Proteomes" id="UP000276215">
    <property type="component" value="Unassembled WGS sequence"/>
</dbReference>
<dbReference type="AlphaFoldDB" id="A0A3N4JZZ8"/>
<dbReference type="SMART" id="SM00731">
    <property type="entry name" value="SprT"/>
    <property type="match status" value="1"/>
</dbReference>
<dbReference type="PANTHER" id="PTHR23099">
    <property type="entry name" value="TRANSCRIPTIONAL REGULATOR"/>
    <property type="match status" value="1"/>
</dbReference>
<evidence type="ECO:0000313" key="3">
    <source>
        <dbReference type="EMBL" id="RPA99234.1"/>
    </source>
</evidence>
<feature type="compositionally biased region" description="Basic and acidic residues" evidence="1">
    <location>
        <begin position="240"/>
        <end position="252"/>
    </location>
</feature>
<feature type="domain" description="SprT-like" evidence="2">
    <location>
        <begin position="389"/>
        <end position="558"/>
    </location>
</feature>
<dbReference type="SUPFAM" id="SSF47095">
    <property type="entry name" value="HMG-box"/>
    <property type="match status" value="1"/>
</dbReference>
<evidence type="ECO:0000256" key="1">
    <source>
        <dbReference type="SAM" id="MobiDB-lite"/>
    </source>
</evidence>
<dbReference type="STRING" id="1336337.A0A3N4JZZ8"/>
<feature type="region of interest" description="Disordered" evidence="1">
    <location>
        <begin position="73"/>
        <end position="136"/>
    </location>
</feature>
<name>A0A3N4JZZ8_9PEZI</name>
<dbReference type="CDD" id="cd00084">
    <property type="entry name" value="HMG-box_SF"/>
    <property type="match status" value="1"/>
</dbReference>
<sequence>MSDSSGEFDHDLPDLKKLLERYTGPIQAQKENTAPLELFDPVTPPKATKAKAPKATVGVTADKAVIGIAGGLDEGQNKMKTPVTAIRKPRTVLKSVNENPEVVKEKPGPTGSRKFKGTLKTPGMVGRSVEPTKTKNLASSFRECSAIALVLDSSDSEEERPKKSRPPPPSPPALTKVRRRRKIVLDSDDEFAPDEDSGKEIEKEIEQLNTKKLPQLTIDLTSSSESEDESPRKPTVSSNRRKEASSEDEGFKSQDSSGSFKLSSEAILSYSPPRSTKPTKVLRPAGPVQRKSTTRKLDPRKKTAPLIPPSPHHPSSDLFWDEDETSSWIDTHSPTKKSSARTPFQTSNFRIPEEMVAPPKSPTKDLKEKRAMKKSFDVKKKALAEEFLGEVDDKIASGQVRLKCADTGGIRIVWSKTLRTTAGMAKWQVQTPKLSDGQVDMDRAKHYATIELSEKVIDSEEKLYNVICHEWCHLANYMISNVKKPPHGESFKQWAAQCSHAYSHLGVKVTTTHDYEIACKYEWTCQNLQCGYVYKRHSQSIDPTKYLCGVCRGGKLLQTQPVPRPITGYQTFMKQNFSRIKTENPGTPQKGLMALVGKEYREARAKEEGAKEGSGYVEGGEKEGVLEELLGGLKV</sequence>
<feature type="compositionally biased region" description="Acidic residues" evidence="1">
    <location>
        <begin position="186"/>
        <end position="195"/>
    </location>
</feature>
<protein>
    <recommendedName>
        <fullName evidence="2">SprT-like domain-containing protein</fullName>
    </recommendedName>
</protein>
<dbReference type="Pfam" id="PF10263">
    <property type="entry name" value="SprT-like"/>
    <property type="match status" value="1"/>
</dbReference>
<organism evidence="3 4">
    <name type="scientific">Choiromyces venosus 120613-1</name>
    <dbReference type="NCBI Taxonomy" id="1336337"/>
    <lineage>
        <taxon>Eukaryota</taxon>
        <taxon>Fungi</taxon>
        <taxon>Dikarya</taxon>
        <taxon>Ascomycota</taxon>
        <taxon>Pezizomycotina</taxon>
        <taxon>Pezizomycetes</taxon>
        <taxon>Pezizales</taxon>
        <taxon>Tuberaceae</taxon>
        <taxon>Choiromyces</taxon>
    </lineage>
</organism>
<evidence type="ECO:0000313" key="4">
    <source>
        <dbReference type="Proteomes" id="UP000276215"/>
    </source>
</evidence>
<dbReference type="OrthoDB" id="20772at2759"/>
<gene>
    <name evidence="3" type="ORF">L873DRAFT_1807139</name>
</gene>
<accession>A0A3N4JZZ8</accession>
<dbReference type="InterPro" id="IPR006640">
    <property type="entry name" value="SprT-like_domain"/>
</dbReference>
<feature type="compositionally biased region" description="Polar residues" evidence="1">
    <location>
        <begin position="253"/>
        <end position="262"/>
    </location>
</feature>
<proteinExistence type="predicted"/>
<evidence type="ECO:0000259" key="2">
    <source>
        <dbReference type="SMART" id="SM00731"/>
    </source>
</evidence>
<dbReference type="PANTHER" id="PTHR23099:SF0">
    <property type="entry name" value="GERM CELL NUCLEAR ACIDIC PROTEIN"/>
    <property type="match status" value="1"/>
</dbReference>
<dbReference type="GO" id="GO:0006950">
    <property type="term" value="P:response to stress"/>
    <property type="evidence" value="ECO:0007669"/>
    <property type="project" value="UniProtKB-ARBA"/>
</dbReference>